<dbReference type="Pfam" id="PF01345">
    <property type="entry name" value="DUF11"/>
    <property type="match status" value="1"/>
</dbReference>
<sequence length="186" mass="19827">MKRLSVSLSAIALIAAIPLLGGTPVLASLQKAGESIVQTLTRPQVKLNLGAEKQVVAQDQSGKEQVSWKSLEGNAVVQPGNILRYTVSSENAGDVPAKNLTVTQPIPQQMAYVLGSATNSNGAKMTYSIDNGKNFVENPTIQVKLANGKVETRPAPAEAYTHVRWRFGKSIDPTTGVKAAYEVKVK</sequence>
<evidence type="ECO:0000313" key="2">
    <source>
        <dbReference type="EMBL" id="MCP2729330.1"/>
    </source>
</evidence>
<evidence type="ECO:0000313" key="3">
    <source>
        <dbReference type="Proteomes" id="UP001204953"/>
    </source>
</evidence>
<name>A0AAE3KMB4_9CYAN</name>
<feature type="domain" description="DUF11" evidence="1">
    <location>
        <begin position="74"/>
        <end position="136"/>
    </location>
</feature>
<dbReference type="EMBL" id="JAMZMM010000108">
    <property type="protein sequence ID" value="MCP2729330.1"/>
    <property type="molecule type" value="Genomic_DNA"/>
</dbReference>
<comment type="caution">
    <text evidence="2">The sequence shown here is derived from an EMBL/GenBank/DDBJ whole genome shotgun (WGS) entry which is preliminary data.</text>
</comment>
<protein>
    <recommendedName>
        <fullName evidence="1">DUF11 domain-containing protein</fullName>
    </recommendedName>
</protein>
<keyword evidence="3" id="KW-1185">Reference proteome</keyword>
<gene>
    <name evidence="2" type="ORF">NJ959_12775</name>
</gene>
<dbReference type="InterPro" id="IPR001434">
    <property type="entry name" value="OmcB-like_DUF11"/>
</dbReference>
<accession>A0AAE3KMB4</accession>
<proteinExistence type="predicted"/>
<dbReference type="AlphaFoldDB" id="A0AAE3KMB4"/>
<organism evidence="2 3">
    <name type="scientific">Limnofasciculus baicalensis BBK-W-15</name>
    <dbReference type="NCBI Taxonomy" id="2699891"/>
    <lineage>
        <taxon>Bacteria</taxon>
        <taxon>Bacillati</taxon>
        <taxon>Cyanobacteriota</taxon>
        <taxon>Cyanophyceae</taxon>
        <taxon>Coleofasciculales</taxon>
        <taxon>Coleofasciculaceae</taxon>
        <taxon>Limnofasciculus</taxon>
        <taxon>Limnofasciculus baicalensis</taxon>
    </lineage>
</organism>
<dbReference type="NCBIfam" id="TIGR01451">
    <property type="entry name" value="B_ant_repeat"/>
    <property type="match status" value="1"/>
</dbReference>
<dbReference type="RefSeq" id="WP_254012115.1">
    <property type="nucleotide sequence ID" value="NZ_JAMZMM010000108.1"/>
</dbReference>
<dbReference type="InterPro" id="IPR047589">
    <property type="entry name" value="DUF11_rpt"/>
</dbReference>
<reference evidence="2" key="1">
    <citation type="submission" date="2022-06" db="EMBL/GenBank/DDBJ databases">
        <title>New cyanobacteria of genus Symplocastrum in benthos of Lake Baikal.</title>
        <authorList>
            <person name="Sorokovikova E."/>
            <person name="Tikhonova I."/>
            <person name="Krasnopeev A."/>
            <person name="Evseev P."/>
            <person name="Gladkikh A."/>
            <person name="Belykh O."/>
        </authorList>
    </citation>
    <scope>NUCLEOTIDE SEQUENCE</scope>
    <source>
        <strain evidence="2">BBK-W-15</strain>
    </source>
</reference>
<evidence type="ECO:0000259" key="1">
    <source>
        <dbReference type="Pfam" id="PF01345"/>
    </source>
</evidence>
<dbReference type="Proteomes" id="UP001204953">
    <property type="component" value="Unassembled WGS sequence"/>
</dbReference>